<evidence type="ECO:0000256" key="1">
    <source>
        <dbReference type="SAM" id="MobiDB-lite"/>
    </source>
</evidence>
<evidence type="ECO:0000313" key="2">
    <source>
        <dbReference type="EMBL" id="PLT44063.1"/>
    </source>
</evidence>
<name>A0A2N5N161_9BACL</name>
<reference evidence="2 3" key="1">
    <citation type="submission" date="2017-05" db="EMBL/GenBank/DDBJ databases">
        <title>Functional genome analysis of Paenibacillus pasadenensis strain R16: insights on endophytic life style and antifungal activity.</title>
        <authorList>
            <person name="Passera A."/>
            <person name="Marcolungo L."/>
            <person name="Casati P."/>
            <person name="Brasca M."/>
            <person name="Quaglino F."/>
            <person name="Delledonne M."/>
        </authorList>
    </citation>
    <scope>NUCLEOTIDE SEQUENCE [LARGE SCALE GENOMIC DNA]</scope>
    <source>
        <strain evidence="2 3">R16</strain>
    </source>
</reference>
<proteinExistence type="predicted"/>
<keyword evidence="3" id="KW-1185">Reference proteome</keyword>
<dbReference type="EMBL" id="NFEZ01000004">
    <property type="protein sequence ID" value="PLT44063.1"/>
    <property type="molecule type" value="Genomic_DNA"/>
</dbReference>
<evidence type="ECO:0000313" key="3">
    <source>
        <dbReference type="Proteomes" id="UP000234789"/>
    </source>
</evidence>
<feature type="region of interest" description="Disordered" evidence="1">
    <location>
        <begin position="1"/>
        <end position="109"/>
    </location>
</feature>
<gene>
    <name evidence="2" type="ORF">B8V81_2494</name>
</gene>
<protein>
    <submittedName>
        <fullName evidence="2">Uncharacterized protein</fullName>
    </submittedName>
</protein>
<accession>A0A2N5N161</accession>
<dbReference type="AlphaFoldDB" id="A0A2N5N161"/>
<comment type="caution">
    <text evidence="2">The sequence shown here is derived from an EMBL/GenBank/DDBJ whole genome shotgun (WGS) entry which is preliminary data.</text>
</comment>
<dbReference type="Proteomes" id="UP000234789">
    <property type="component" value="Unassembled WGS sequence"/>
</dbReference>
<organism evidence="2 3">
    <name type="scientific">Paenibacillus pasadenensis</name>
    <dbReference type="NCBI Taxonomy" id="217090"/>
    <lineage>
        <taxon>Bacteria</taxon>
        <taxon>Bacillati</taxon>
        <taxon>Bacillota</taxon>
        <taxon>Bacilli</taxon>
        <taxon>Bacillales</taxon>
        <taxon>Paenibacillaceae</taxon>
        <taxon>Paenibacillus</taxon>
    </lineage>
</organism>
<sequence length="109" mass="11419">MLFEHGYGYSPSGTAGAQRIAGPINKKSSLHCKARQGHLQTKGAAEQRRGRWSASRGGNGPDASRQSAGRGRSEPRPDASRGGNGPDASRSVQLGSRSGLAFISATRTR</sequence>